<gene>
    <name evidence="3" type="ORF">EDD75_1580</name>
</gene>
<dbReference type="NCBIfam" id="TIGR01905">
    <property type="entry name" value="paired_CXXCH_1"/>
    <property type="match status" value="2"/>
</dbReference>
<feature type="domain" description="Doubled CXXCH motif" evidence="2">
    <location>
        <begin position="43"/>
        <end position="77"/>
    </location>
</feature>
<comment type="caution">
    <text evidence="3">The sequence shown here is derived from an EMBL/GenBank/DDBJ whole genome shotgun (WGS) entry which is preliminary data.</text>
</comment>
<dbReference type="InterPro" id="IPR036280">
    <property type="entry name" value="Multihaem_cyt_sf"/>
</dbReference>
<proteinExistence type="predicted"/>
<feature type="domain" description="Doubled CXXCH motif" evidence="2">
    <location>
        <begin position="387"/>
        <end position="422"/>
    </location>
</feature>
<reference evidence="3 4" key="1">
    <citation type="submission" date="2018-11" db="EMBL/GenBank/DDBJ databases">
        <title>Genomic Encyclopedia of Type Strains, Phase IV (KMG-IV): sequencing the most valuable type-strain genomes for metagenomic binning, comparative biology and taxonomic classification.</title>
        <authorList>
            <person name="Goeker M."/>
        </authorList>
    </citation>
    <scope>NUCLEOTIDE SEQUENCE [LARGE SCALE GENOMIC DNA]</scope>
    <source>
        <strain evidence="3 4">DSM 102936</strain>
    </source>
</reference>
<feature type="signal peptide" evidence="1">
    <location>
        <begin position="1"/>
        <end position="22"/>
    </location>
</feature>
<evidence type="ECO:0000256" key="1">
    <source>
        <dbReference type="SAM" id="SignalP"/>
    </source>
</evidence>
<dbReference type="PANTHER" id="PTHR39425">
    <property type="entry name" value="LIPOPROTEIN CYTOCHROME C"/>
    <property type="match status" value="1"/>
</dbReference>
<keyword evidence="1" id="KW-0732">Signal</keyword>
<evidence type="ECO:0000313" key="3">
    <source>
        <dbReference type="EMBL" id="RPF42479.1"/>
    </source>
</evidence>
<feature type="domain" description="Doubled CXXCH motif" evidence="2">
    <location>
        <begin position="213"/>
        <end position="244"/>
    </location>
</feature>
<dbReference type="Pfam" id="PF09699">
    <property type="entry name" value="Paired_CXXCH_1"/>
    <property type="match status" value="4"/>
</dbReference>
<name>A0A3N5AA32_9THEO</name>
<protein>
    <submittedName>
        <fullName evidence="3">Putative CXXCH cytochrome family protein</fullName>
    </submittedName>
</protein>
<keyword evidence="4" id="KW-1185">Reference proteome</keyword>
<evidence type="ECO:0000259" key="2">
    <source>
        <dbReference type="Pfam" id="PF09699"/>
    </source>
</evidence>
<organism evidence="3 4">
    <name type="scientific">Thermodesulfitimonas autotrophica</name>
    <dbReference type="NCBI Taxonomy" id="1894989"/>
    <lineage>
        <taxon>Bacteria</taxon>
        <taxon>Bacillati</taxon>
        <taxon>Bacillota</taxon>
        <taxon>Clostridia</taxon>
        <taxon>Thermoanaerobacterales</taxon>
        <taxon>Thermoanaerobacteraceae</taxon>
        <taxon>Thermodesulfitimonas</taxon>
    </lineage>
</organism>
<sequence length="757" mass="81262">MRFKGFPLLLFLLSAFLGSSMAYQSVPAAAYDNPHGPYDNFPAGCAACHVAHAATGPNLLSRAATNTTALCLTCHDGTGSVFNVVYVTTNQEVYGLGFYDTAAMHFHPVRDMGNPLIGQSIGCTDCHNPHGDMSVPGQVYARLLSAFDGTTRQHQGPNFCLACHGSVDRGFPSVEDPAVSYWVYTLGNHENSRAAHYDTSKAALRPASGTQVTCVMCHNKHAARYARLLPEQGADLCFKCHNSATNSLHHRNIKEEFSVTRASYHDIYGAKTGAVLSCSSCHGPHTAVAAPLVAGGGPSLLADPTNTKAAFSGTTGTGDNGVPYTVGTVTDFCIKCHNPTPPTATASTTTFVPLTIKFPSYTPTTNASGWNKSGYYDSAHHKARLLCTDCHQSHGSDYPLLQRYPEDDPNTDGECLRCHNSSKVLGAPDIKSDLLLAAASHPTLTVTGAHQNTEDYTKLQKRHAECADCHDVHVATKDNAIKGVSGAIPDYTKASLWSIPNSYTFTKEITHEYELCFKCHSFFSYGSTPPTSPSGGFTETDPSVEFNPNNPSYHAVIGESKIATYQYGGQTYYYGKLTGGWSATSPMKCTDCHGSPSGVRGPHGSPNAFILKAPWDPNTDDSGKYGTGGGLVSGGTSSHVCFKCHDYDFYAKETYGNNEQYRSKFSSYLSKDGCNCGYKYNLHALHVGKKGYGCACCHGAIPHGYKNRGILVEKDDPAPYSYGSKLDILTQTLPDPGEWKKDDCAHGMTGSPCHGGM</sequence>
<dbReference type="InterPro" id="IPR010177">
    <property type="entry name" value="Paired_CXXCH_1"/>
</dbReference>
<dbReference type="Proteomes" id="UP000282654">
    <property type="component" value="Unassembled WGS sequence"/>
</dbReference>
<dbReference type="EMBL" id="RKRE01000003">
    <property type="protein sequence ID" value="RPF42479.1"/>
    <property type="molecule type" value="Genomic_DNA"/>
</dbReference>
<dbReference type="AlphaFoldDB" id="A0A3N5AA32"/>
<evidence type="ECO:0000313" key="4">
    <source>
        <dbReference type="Proteomes" id="UP000282654"/>
    </source>
</evidence>
<dbReference type="RefSeq" id="WP_123930636.1">
    <property type="nucleotide sequence ID" value="NZ_RKRE01000003.1"/>
</dbReference>
<accession>A0A3N5AA32</accession>
<dbReference type="SUPFAM" id="SSF48695">
    <property type="entry name" value="Multiheme cytochromes"/>
    <property type="match status" value="3"/>
</dbReference>
<feature type="domain" description="Doubled CXXCH motif" evidence="2">
    <location>
        <begin position="122"/>
        <end position="166"/>
    </location>
</feature>
<feature type="chain" id="PRO_5038798410" evidence="1">
    <location>
        <begin position="23"/>
        <end position="757"/>
    </location>
</feature>
<dbReference type="OrthoDB" id="1717569at2"/>
<dbReference type="PANTHER" id="PTHR39425:SF1">
    <property type="entry name" value="CYTOCHROME C7-LIKE DOMAIN-CONTAINING PROTEIN"/>
    <property type="match status" value="1"/>
</dbReference>
<dbReference type="Gene3D" id="1.10.1130.10">
    <property type="entry name" value="Flavocytochrome C3, Chain A"/>
    <property type="match status" value="3"/>
</dbReference>